<feature type="transmembrane region" description="Helical" evidence="12">
    <location>
        <begin position="930"/>
        <end position="954"/>
    </location>
</feature>
<dbReference type="InterPro" id="IPR027359">
    <property type="entry name" value="Volt_channel_dom_sf"/>
</dbReference>
<dbReference type="GO" id="GO:0016705">
    <property type="term" value="F:oxidoreductase activity, acting on paired donors, with incorporation or reduction of molecular oxygen"/>
    <property type="evidence" value="ECO:0007669"/>
    <property type="project" value="InterPro"/>
</dbReference>
<evidence type="ECO:0000256" key="12">
    <source>
        <dbReference type="SAM" id="Phobius"/>
    </source>
</evidence>
<evidence type="ECO:0000256" key="4">
    <source>
        <dbReference type="ARBA" id="ARBA00022723"/>
    </source>
</evidence>
<keyword evidence="3 12" id="KW-0812">Transmembrane</keyword>
<keyword evidence="7" id="KW-0560">Oxidoreductase</keyword>
<proteinExistence type="predicted"/>
<feature type="transmembrane region" description="Helical" evidence="12">
    <location>
        <begin position="998"/>
        <end position="1019"/>
    </location>
</feature>
<dbReference type="InterPro" id="IPR005123">
    <property type="entry name" value="Oxoglu/Fe-dep_dioxygenase_dom"/>
</dbReference>
<dbReference type="Proteomes" id="UP000186817">
    <property type="component" value="Unassembled WGS sequence"/>
</dbReference>
<dbReference type="GO" id="GO:0008270">
    <property type="term" value="F:zinc ion binding"/>
    <property type="evidence" value="ECO:0007669"/>
    <property type="project" value="UniProtKB-KW"/>
</dbReference>
<dbReference type="SUPFAM" id="SSF51735">
    <property type="entry name" value="NAD(P)-binding Rossmann-fold domains"/>
    <property type="match status" value="2"/>
</dbReference>
<feature type="domain" description="RING-type" evidence="13">
    <location>
        <begin position="136"/>
        <end position="175"/>
    </location>
</feature>
<comment type="cofactor">
    <cofactor evidence="1">
        <name>L-ascorbate</name>
        <dbReference type="ChEBI" id="CHEBI:38290"/>
    </cofactor>
</comment>
<dbReference type="Gene3D" id="2.60.120.620">
    <property type="entry name" value="q2cbj1_9rhob like domain"/>
    <property type="match status" value="1"/>
</dbReference>
<keyword evidence="9 12" id="KW-0472">Membrane</keyword>
<keyword evidence="10" id="KW-0863">Zinc-finger</keyword>
<evidence type="ECO:0000256" key="3">
    <source>
        <dbReference type="ARBA" id="ARBA00022692"/>
    </source>
</evidence>
<feature type="compositionally biased region" description="Polar residues" evidence="11">
    <location>
        <begin position="1175"/>
        <end position="1188"/>
    </location>
</feature>
<feature type="transmembrane region" description="Helical" evidence="12">
    <location>
        <begin position="2577"/>
        <end position="2596"/>
    </location>
</feature>
<feature type="transmembrane region" description="Helical" evidence="12">
    <location>
        <begin position="2797"/>
        <end position="2819"/>
    </location>
</feature>
<evidence type="ECO:0000256" key="8">
    <source>
        <dbReference type="ARBA" id="ARBA00023004"/>
    </source>
</evidence>
<dbReference type="InterPro" id="IPR000971">
    <property type="entry name" value="Globin"/>
</dbReference>
<keyword evidence="5" id="KW-0223">Dioxygenase</keyword>
<dbReference type="CDD" id="cd01040">
    <property type="entry name" value="Mb-like"/>
    <property type="match status" value="1"/>
</dbReference>
<keyword evidence="8" id="KW-0408">Iron</keyword>
<feature type="transmembrane region" description="Helical" evidence="12">
    <location>
        <begin position="2616"/>
        <end position="2636"/>
    </location>
</feature>
<dbReference type="Gene3D" id="1.10.490.10">
    <property type="entry name" value="Globins"/>
    <property type="match status" value="1"/>
</dbReference>
<dbReference type="EMBL" id="LSRX01000371">
    <property type="protein sequence ID" value="OLP99185.1"/>
    <property type="molecule type" value="Genomic_DNA"/>
</dbReference>
<comment type="caution">
    <text evidence="15">The sequence shown here is derived from an EMBL/GenBank/DDBJ whole genome shotgun (WGS) entry which is preliminary data.</text>
</comment>
<dbReference type="InterPro" id="IPR036291">
    <property type="entry name" value="NAD(P)-bd_dom_sf"/>
</dbReference>
<dbReference type="Pfam" id="PF13920">
    <property type="entry name" value="zf-C3HC4_3"/>
    <property type="match status" value="1"/>
</dbReference>
<feature type="compositionally biased region" description="Low complexity" evidence="11">
    <location>
        <begin position="1217"/>
        <end position="1237"/>
    </location>
</feature>
<dbReference type="GO" id="GO:0051213">
    <property type="term" value="F:dioxygenase activity"/>
    <property type="evidence" value="ECO:0007669"/>
    <property type="project" value="UniProtKB-KW"/>
</dbReference>
<keyword evidence="16" id="KW-1185">Reference proteome</keyword>
<evidence type="ECO:0000259" key="13">
    <source>
        <dbReference type="PROSITE" id="PS50089"/>
    </source>
</evidence>
<evidence type="ECO:0000256" key="6">
    <source>
        <dbReference type="ARBA" id="ARBA00022989"/>
    </source>
</evidence>
<dbReference type="OrthoDB" id="1274115at2759"/>
<feature type="region of interest" description="Disordered" evidence="11">
    <location>
        <begin position="2125"/>
        <end position="2188"/>
    </location>
</feature>
<keyword evidence="10" id="KW-0862">Zinc</keyword>
<dbReference type="SUPFAM" id="SSF52540">
    <property type="entry name" value="P-loop containing nucleoside triphosphate hydrolases"/>
    <property type="match status" value="1"/>
</dbReference>
<evidence type="ECO:0000256" key="2">
    <source>
        <dbReference type="ARBA" id="ARBA00004141"/>
    </source>
</evidence>
<evidence type="ECO:0000313" key="15">
    <source>
        <dbReference type="EMBL" id="OLP99185.1"/>
    </source>
</evidence>
<dbReference type="SUPFAM" id="SSF46458">
    <property type="entry name" value="Globin-like"/>
    <property type="match status" value="1"/>
</dbReference>
<dbReference type="Pfam" id="PF00520">
    <property type="entry name" value="Ion_trans"/>
    <property type="match status" value="1"/>
</dbReference>
<gene>
    <name evidence="15" type="primary">scu</name>
    <name evidence="15" type="ORF">AK812_SmicGene18296</name>
</gene>
<sequence>MWKELIRWADRDLVNPQTGEPLLKLPMKHVHVQHLELSPAERDFYDTLWRKAKTEFDTFVEKGEVLSKYTHILQLIGKLRQALCHPFLVFARAGSKDEDMESLERRYLAEVSGEEVSEAYVATLLQEIRNGEHNDCAICYDTPQDPTLTPCGHIFCRECCYKIIKQCHGECPVCRKPGITRKSLKVLPGASSIPAHLLAKASASESTNAEPTGIHSTKTSDGSPISALEVMKLEGAVIAVTGGASGLGESTVELCVSKGAKVAVRNGWENLERRCGTPKAAAEEFLHKVSAAIPKTEHMQKRASTVWSKLNGLLASMHDQSMFTGQLEYLALRHMNQDISAAEIETFKGLLIEFCASKLGGMMTPEFQYGVTRLVDAVGASYQHTREFYKANLKILEASWVVVQENSKEAEADAEGGLAEGEEGEEGQVEAQETEKNEEQAATPEKKKSGERASNEANKTMKEGTMTNAQNMNVPTSFGEMARFNASVMGVGDRPWLSEMIIALDSLVPNVGNIDRLQEECDVLSLLLWRHSRHEQLDLPGFKSVMFASLSMLQAKWSMKYENAWSWFWSCIEKMLDANKQLPGMYYNHLKSFTESLDEDTAAEFKLEVFETLFATCVQTQDYLKASNARLQYIMGRILRVMGDIFTKTKTAVRDISALGLLHAGYGVPEDLTVPFTEAIMLTVKKFNSNESIVPGVQWCLHLAVGRILTRTLAEGSTAVMQSINKNSAKELQKAVVGTESISPLVWAIETGALRSGLEVQEDQRRLVDDNGHLTPSLHALIQHSDPEIVCHSCPAFAADLLWTRMCGFAFVGTKMWFILTLANFIVGLQYGILSDDPEGDSQEFIEFVLVLFLLTMLGMEPFLHCLQVSDQWLTSCCAFGQFFCDLSVWYDRVSCIPMLLYFVLAFELVHFNIHLSCFAVICTRFWWEFVVYIGALLFLATAFASAIACLPQSGLDGGIQMRDFYNWPAAFQALLSMGLNVYGANNYGEIAVENEPLLKWFVIAFASFWHVYFMNLMVAQLCQRYIAISKDALGYARLTRGTIIFESAMPMISTKRWTRFVNSLRLEEPCELDEGDAGPKGGLATSEGQYDYLNHPSIQLDRVQRYGGLASPQLPWPPTAEEDDSAVAVLQRSTDKRFDEIERLVFDIAVKLGVRNQQGALASMMGGSAMHGSASHQSGVSQGSGNKSAPDDNLGSSPYSVGAQGAEEVEEDSAHSPDASPTAASAPVPDAPAAHKAQAKAKEGPFVFELELGVALFPRSRSDRSGVLDMNKEKGDAVVEKVGASNALFVECNILDEKSVEDCMKAIKEKFGKLSGVVSCAGGQTLGTGLTLDKKGNPHALSPFKKTVELNILGTFLIASKAAALIAENAPEDEDGERGCIINVASVAAQDGQNGQIAYAAGKGGIVSMTLPMARDLGKRGIRVNCILPGVFDTPMTAPLKQFKPAVYKNLAETHVFPNTRLGQPEEFAQMAVAILENKMKELLKLLHTDMAEGHRAVDRKGAMYLVYDGRHREAAAIQAAVAESEEAICCVDIAGQDEFYRQRTAERILGESLRLGSHPSFQRGAARTHLTKILVDCPCWFCTPDGIAGPVQTSPESGGTDLGLLLREAAYHHSLHRSNVRELQSGLESLTLCASADLGDRCARAAALLDLYGAAVLANFLGPVQAMELADADFGSPLPACPGLGGVQSPGIGRGDWAVLPNEAPVEFLSELDAFVSGLRALTGGKMDTCEFRTWPMVTVYEPGSRYTWHFDNGKGRNGRLLTCIYYLNRDWDLESGGELRLLKQEDGRLQVLAEVPPALDTLVLFWSESVPHEVLPPWVRLRHAVSVWYLCPRRGLEHFSAGNAEAAFGESVPSAVEKIRATLGGLGGETAATKEILDQLSSLQPPELQPSSQVKPALLNGDGSVCLCLASVSDKQKLSPTGALKLCVLSTHVNACRHAKVMSYSLEEPGISKGPSHNCFTSLLSRSEVLTFQAGPISIGHPCQLQPIVTCIPRLTQEASRETGSTSGTPTAFIRSMSARRSWADMRPGSLVCQLAAFLFWLPHRAWGQGFGGYTPPAPNCPAFSCPAGQLAVGREDVEIVSSIKVKRYDARGDDLWAALHMVAEVDMDGLEYMMGRLTDGDSEVSANGPLEHGGRSSSSPSYVRCRRDGSHDEFADGTSELDDGGPSSDDDGRPECEEQGYATEDQVSFTGRRLVLYPGYQFAAGPDNGRKGYSSVYRGQVRKGMPPATQQRRRSVRECNVRTGSSSGRRTTRTAEPSAVRFVFSAAKREACRVPEEFLQHPPFPPVSRAVGTVSYGCKEAGLNVLSMKDFDPSNPYAGMNQMGKNLNKCCLERDICKQTCGMSSKECHDSYQKCQQKVCKGDQNCQLQAMVADFSGDPYDTDKAEKFDEKKYDPMESKCRSYSAAQSAVCQCVPREEAQAANARKLQAFYKKFNPEKLSDSGEIKDVDEVWKKWKGKEASMFMALATKYKDKAVRIKEKPKPPPYEPPSTSQMSCTYQWVHEIAARLQQTMAAAAAAAVKRRQEVEAAIAEGNIPAIGTRIESFAQKDPLPPADQTGIWRHQRKVATAYMDIKSQMAVAALICGNFMINIVEKWIDPNGDRHPDLWRGTDLFFNIVFSFELFANMYGFWWRRFWSSGWNVFDVVVVSIGILDVFQVPLPGPLSLLRMMRAFRVFRLFKRIKSLRKILESLAKAMPAHVNAFGILLLVMCIYSILAVDFFMNFASEGFYTNTLNITVPLGTARELHHGEEYFGNFCLSLFTMFQVLTGDSWSEAVARHLIFTDDITRTIGTTVYFTSFQLLCGIVLINVTIAVLLEKMVDDGSDKLAEAQRAAAEAAVNSSMTVDWAFQAAQLPGADCSGVVELENEVRVLRQDMQVFKKHLETLAALAKDKPSLLLRLCHSQPGKPP</sequence>
<dbReference type="InterPro" id="IPR002347">
    <property type="entry name" value="SDR_fam"/>
</dbReference>
<dbReference type="Gene3D" id="1.20.120.350">
    <property type="entry name" value="Voltage-gated potassium channels. Chain C"/>
    <property type="match status" value="1"/>
</dbReference>
<dbReference type="InterPro" id="IPR020904">
    <property type="entry name" value="Sc_DH/Rdtase_CS"/>
</dbReference>
<evidence type="ECO:0000256" key="5">
    <source>
        <dbReference type="ARBA" id="ARBA00022964"/>
    </source>
</evidence>
<feature type="transmembrane region" description="Helical" evidence="12">
    <location>
        <begin position="2648"/>
        <end position="2670"/>
    </location>
</feature>
<dbReference type="Pfam" id="PF00042">
    <property type="entry name" value="Globin"/>
    <property type="match status" value="1"/>
</dbReference>
<feature type="compositionally biased region" description="Basic and acidic residues" evidence="11">
    <location>
        <begin position="2149"/>
        <end position="2158"/>
    </location>
</feature>
<dbReference type="GO" id="GO:0005506">
    <property type="term" value="F:iron ion binding"/>
    <property type="evidence" value="ECO:0007669"/>
    <property type="project" value="InterPro"/>
</dbReference>
<dbReference type="InterPro" id="IPR012292">
    <property type="entry name" value="Globin/Proto"/>
</dbReference>
<feature type="transmembrane region" description="Helical" evidence="12">
    <location>
        <begin position="816"/>
        <end position="833"/>
    </location>
</feature>
<dbReference type="SMART" id="SM00702">
    <property type="entry name" value="P4Hc"/>
    <property type="match status" value="1"/>
</dbReference>
<dbReference type="InterPro" id="IPR001841">
    <property type="entry name" value="Znf_RING"/>
</dbReference>
<feature type="domain" description="Fe2OG dioxygenase" evidence="14">
    <location>
        <begin position="1734"/>
        <end position="1835"/>
    </location>
</feature>
<dbReference type="GO" id="GO:0019825">
    <property type="term" value="F:oxygen binding"/>
    <property type="evidence" value="ECO:0007669"/>
    <property type="project" value="InterPro"/>
</dbReference>
<feature type="region of interest" description="Disordered" evidence="11">
    <location>
        <begin position="2226"/>
        <end position="2258"/>
    </location>
</feature>
<keyword evidence="6 12" id="KW-1133">Transmembrane helix</keyword>
<evidence type="ECO:0000256" key="11">
    <source>
        <dbReference type="SAM" id="MobiDB-lite"/>
    </source>
</evidence>
<feature type="region of interest" description="Disordered" evidence="11">
    <location>
        <begin position="1167"/>
        <end position="1240"/>
    </location>
</feature>
<evidence type="ECO:0000313" key="16">
    <source>
        <dbReference type="Proteomes" id="UP000186817"/>
    </source>
</evidence>
<dbReference type="InterPro" id="IPR006620">
    <property type="entry name" value="Pro_4_hyd_alph"/>
</dbReference>
<dbReference type="InterPro" id="IPR044862">
    <property type="entry name" value="Pro_4_hyd_alph_FE2OG_OXY"/>
</dbReference>
<evidence type="ECO:0000256" key="10">
    <source>
        <dbReference type="PROSITE-ProRule" id="PRU00175"/>
    </source>
</evidence>
<keyword evidence="4" id="KW-0479">Metal-binding</keyword>
<dbReference type="InterPro" id="IPR044399">
    <property type="entry name" value="Mb-like_M"/>
</dbReference>
<dbReference type="GO" id="GO:0031418">
    <property type="term" value="F:L-ascorbic acid binding"/>
    <property type="evidence" value="ECO:0007669"/>
    <property type="project" value="InterPro"/>
</dbReference>
<evidence type="ECO:0000259" key="14">
    <source>
        <dbReference type="PROSITE" id="PS51471"/>
    </source>
</evidence>
<dbReference type="PROSITE" id="PS00061">
    <property type="entry name" value="ADH_SHORT"/>
    <property type="match status" value="1"/>
</dbReference>
<protein>
    <submittedName>
        <fullName evidence="15">3-hydroxyacyl-CoA dehydrogenase type-2</fullName>
    </submittedName>
</protein>
<dbReference type="GO" id="GO:0016020">
    <property type="term" value="C:membrane"/>
    <property type="evidence" value="ECO:0007669"/>
    <property type="project" value="UniProtKB-SubCell"/>
</dbReference>
<reference evidence="15 16" key="1">
    <citation type="submission" date="2016-02" db="EMBL/GenBank/DDBJ databases">
        <title>Genome analysis of coral dinoflagellate symbionts highlights evolutionary adaptations to a symbiotic lifestyle.</title>
        <authorList>
            <person name="Aranda M."/>
            <person name="Li Y."/>
            <person name="Liew Y.J."/>
            <person name="Baumgarten S."/>
            <person name="Simakov O."/>
            <person name="Wilson M."/>
            <person name="Piel J."/>
            <person name="Ashoor H."/>
            <person name="Bougouffa S."/>
            <person name="Bajic V.B."/>
            <person name="Ryu T."/>
            <person name="Ravasi T."/>
            <person name="Bayer T."/>
            <person name="Micklem G."/>
            <person name="Kim H."/>
            <person name="Bhak J."/>
            <person name="Lajeunesse T.C."/>
            <person name="Voolstra C.R."/>
        </authorList>
    </citation>
    <scope>NUCLEOTIDE SEQUENCE [LARGE SCALE GENOMIC DNA]</scope>
    <source>
        <strain evidence="15 16">CCMP2467</strain>
    </source>
</reference>
<feature type="transmembrane region" description="Helical" evidence="12">
    <location>
        <begin position="845"/>
        <end position="864"/>
    </location>
</feature>
<dbReference type="Gene3D" id="3.40.50.720">
    <property type="entry name" value="NAD(P)-binding Rossmann-like Domain"/>
    <property type="match status" value="1"/>
</dbReference>
<dbReference type="SUPFAM" id="SSF81324">
    <property type="entry name" value="Voltage-gated potassium channels"/>
    <property type="match status" value="1"/>
</dbReference>
<dbReference type="GO" id="GO:0005216">
    <property type="term" value="F:monoatomic ion channel activity"/>
    <property type="evidence" value="ECO:0007669"/>
    <property type="project" value="InterPro"/>
</dbReference>
<feature type="region of interest" description="Disordered" evidence="11">
    <location>
        <begin position="407"/>
        <end position="461"/>
    </location>
</feature>
<accession>A0A1Q9DVH6</accession>
<dbReference type="InterPro" id="IPR027417">
    <property type="entry name" value="P-loop_NTPase"/>
</dbReference>
<feature type="transmembrane region" description="Helical" evidence="12">
    <location>
        <begin position="900"/>
        <end position="923"/>
    </location>
</feature>
<dbReference type="Gene3D" id="1.10.287.70">
    <property type="match status" value="1"/>
</dbReference>
<organism evidence="15 16">
    <name type="scientific">Symbiodinium microadriaticum</name>
    <name type="common">Dinoflagellate</name>
    <name type="synonym">Zooxanthella microadriatica</name>
    <dbReference type="NCBI Taxonomy" id="2951"/>
    <lineage>
        <taxon>Eukaryota</taxon>
        <taxon>Sar</taxon>
        <taxon>Alveolata</taxon>
        <taxon>Dinophyceae</taxon>
        <taxon>Suessiales</taxon>
        <taxon>Symbiodiniaceae</taxon>
        <taxon>Symbiodinium</taxon>
    </lineage>
</organism>
<comment type="subcellular location">
    <subcellularLocation>
        <location evidence="2">Membrane</location>
        <topology evidence="2">Multi-pass membrane protein</topology>
    </subcellularLocation>
</comment>
<dbReference type="Pfam" id="PF13561">
    <property type="entry name" value="adh_short_C2"/>
    <property type="match status" value="1"/>
</dbReference>
<dbReference type="InterPro" id="IPR009050">
    <property type="entry name" value="Globin-like_sf"/>
</dbReference>
<feature type="transmembrane region" description="Helical" evidence="12">
    <location>
        <begin position="2691"/>
        <end position="2719"/>
    </location>
</feature>
<dbReference type="SMART" id="SM00184">
    <property type="entry name" value="RING"/>
    <property type="match status" value="1"/>
</dbReference>
<dbReference type="PROSITE" id="PS51471">
    <property type="entry name" value="FE2OG_OXY"/>
    <property type="match status" value="1"/>
</dbReference>
<dbReference type="InterPro" id="IPR013083">
    <property type="entry name" value="Znf_RING/FYVE/PHD"/>
</dbReference>
<dbReference type="InterPro" id="IPR005821">
    <property type="entry name" value="Ion_trans_dom"/>
</dbReference>
<evidence type="ECO:0000256" key="9">
    <source>
        <dbReference type="ARBA" id="ARBA00023136"/>
    </source>
</evidence>
<feature type="transmembrane region" description="Helical" evidence="12">
    <location>
        <begin position="966"/>
        <end position="986"/>
    </location>
</feature>
<name>A0A1Q9DVH6_SYMMI</name>
<dbReference type="Pfam" id="PF13640">
    <property type="entry name" value="2OG-FeII_Oxy_3"/>
    <property type="match status" value="1"/>
</dbReference>
<dbReference type="PANTHER" id="PTHR43658">
    <property type="entry name" value="SHORT-CHAIN DEHYDROGENASE/REDUCTASE"/>
    <property type="match status" value="1"/>
</dbReference>
<evidence type="ECO:0000256" key="7">
    <source>
        <dbReference type="ARBA" id="ARBA00023002"/>
    </source>
</evidence>
<dbReference type="Gene3D" id="3.30.40.10">
    <property type="entry name" value="Zinc/RING finger domain, C3HC4 (zinc finger)"/>
    <property type="match status" value="1"/>
</dbReference>
<feature type="compositionally biased region" description="Basic and acidic residues" evidence="11">
    <location>
        <begin position="433"/>
        <end position="461"/>
    </location>
</feature>
<dbReference type="GO" id="GO:0020037">
    <property type="term" value="F:heme binding"/>
    <property type="evidence" value="ECO:0007669"/>
    <property type="project" value="InterPro"/>
</dbReference>
<dbReference type="SUPFAM" id="SSF57850">
    <property type="entry name" value="RING/U-box"/>
    <property type="match status" value="1"/>
</dbReference>
<evidence type="ECO:0000256" key="1">
    <source>
        <dbReference type="ARBA" id="ARBA00001961"/>
    </source>
</evidence>
<dbReference type="PANTHER" id="PTHR43658:SF8">
    <property type="entry name" value="17-BETA-HYDROXYSTEROID DEHYDROGENASE 14-RELATED"/>
    <property type="match status" value="1"/>
</dbReference>
<dbReference type="PROSITE" id="PS50089">
    <property type="entry name" value="ZF_RING_2"/>
    <property type="match status" value="1"/>
</dbReference>